<dbReference type="Pfam" id="PF09723">
    <property type="entry name" value="Zn_ribbon_8"/>
    <property type="match status" value="1"/>
</dbReference>
<dbReference type="InterPro" id="IPR013429">
    <property type="entry name" value="Regulatory_FmdB_Zinc_ribbon"/>
</dbReference>
<gene>
    <name evidence="2" type="ORF">FDQ92_13690</name>
</gene>
<dbReference type="OrthoDB" id="9813321at2"/>
<dbReference type="AlphaFoldDB" id="A0A4P8L5E1"/>
<evidence type="ECO:0000313" key="2">
    <source>
        <dbReference type="EMBL" id="QCQ23130.1"/>
    </source>
</evidence>
<organism evidence="2 3">
    <name type="scientific">Desulfoglaeba alkanexedens ALDC</name>
    <dbReference type="NCBI Taxonomy" id="980445"/>
    <lineage>
        <taxon>Bacteria</taxon>
        <taxon>Pseudomonadati</taxon>
        <taxon>Thermodesulfobacteriota</taxon>
        <taxon>Syntrophobacteria</taxon>
        <taxon>Syntrophobacterales</taxon>
        <taxon>Syntrophobacteraceae</taxon>
        <taxon>Desulfoglaeba</taxon>
    </lineage>
</organism>
<reference evidence="2 3" key="2">
    <citation type="submission" date="2019-05" db="EMBL/GenBank/DDBJ databases">
        <authorList>
            <person name="Suflita J.M."/>
            <person name="Marks C.R."/>
        </authorList>
    </citation>
    <scope>NUCLEOTIDE SEQUENCE [LARGE SCALE GENOMIC DNA]</scope>
    <source>
        <strain evidence="2 3">ALDC</strain>
    </source>
</reference>
<dbReference type="NCBIfam" id="TIGR02605">
    <property type="entry name" value="CxxC_CxxC_SSSS"/>
    <property type="match status" value="1"/>
</dbReference>
<feature type="domain" description="Putative regulatory protein FmdB zinc ribbon" evidence="1">
    <location>
        <begin position="1"/>
        <end position="43"/>
    </location>
</feature>
<evidence type="ECO:0000259" key="1">
    <source>
        <dbReference type="SMART" id="SM00834"/>
    </source>
</evidence>
<reference evidence="2 3" key="1">
    <citation type="submission" date="2019-05" db="EMBL/GenBank/DDBJ databases">
        <title>The Complete Genome Sequence of the n-alkane-degrading Desulfoglaeba alkanexedens ALDC reveals multiple alkylsuccinate synthase gene clusters.</title>
        <authorList>
            <person name="Callaghan A.V."/>
            <person name="Davidova I.A."/>
            <person name="Duncan K.E."/>
            <person name="Morris B."/>
            <person name="McInerney M.J."/>
        </authorList>
    </citation>
    <scope>NUCLEOTIDE SEQUENCE [LARGE SCALE GENOMIC DNA]</scope>
    <source>
        <strain evidence="2 3">ALDC</strain>
    </source>
</reference>
<proteinExistence type="predicted"/>
<dbReference type="Gene3D" id="2.20.28.30">
    <property type="entry name" value="RNA polymerase ii, chain L"/>
    <property type="match status" value="1"/>
</dbReference>
<evidence type="ECO:0000313" key="3">
    <source>
        <dbReference type="Proteomes" id="UP000298602"/>
    </source>
</evidence>
<sequence>MPIYEYHCCSCGKDFETFVWSSRDEGKVVCPACGKDDVKRLLSSFSCQGSLTNAAGAGSASGCGGGLGGFS</sequence>
<keyword evidence="3" id="KW-1185">Reference proteome</keyword>
<accession>A0A4P8L5E1</accession>
<name>A0A4P8L5E1_9BACT</name>
<dbReference type="RefSeq" id="WP_137425410.1">
    <property type="nucleotide sequence ID" value="NZ_CP040098.1"/>
</dbReference>
<dbReference type="KEGG" id="dax:FDQ92_13690"/>
<dbReference type="Proteomes" id="UP000298602">
    <property type="component" value="Chromosome"/>
</dbReference>
<protein>
    <submittedName>
        <fullName evidence="2">Zinc ribbon domain-containing protein</fullName>
    </submittedName>
</protein>
<dbReference type="SMART" id="SM00834">
    <property type="entry name" value="CxxC_CXXC_SSSS"/>
    <property type="match status" value="1"/>
</dbReference>
<dbReference type="EMBL" id="CP040098">
    <property type="protein sequence ID" value="QCQ23130.1"/>
    <property type="molecule type" value="Genomic_DNA"/>
</dbReference>